<evidence type="ECO:0000313" key="2">
    <source>
        <dbReference type="WBParaSite" id="ES5_v2.g12404.t1"/>
    </source>
</evidence>
<organism evidence="1 2">
    <name type="scientific">Panagrolaimus sp. ES5</name>
    <dbReference type="NCBI Taxonomy" id="591445"/>
    <lineage>
        <taxon>Eukaryota</taxon>
        <taxon>Metazoa</taxon>
        <taxon>Ecdysozoa</taxon>
        <taxon>Nematoda</taxon>
        <taxon>Chromadorea</taxon>
        <taxon>Rhabditida</taxon>
        <taxon>Tylenchina</taxon>
        <taxon>Panagrolaimomorpha</taxon>
        <taxon>Panagrolaimoidea</taxon>
        <taxon>Panagrolaimidae</taxon>
        <taxon>Panagrolaimus</taxon>
    </lineage>
</organism>
<dbReference type="Proteomes" id="UP000887579">
    <property type="component" value="Unplaced"/>
</dbReference>
<accession>A0AC34F5J5</accession>
<name>A0AC34F5J5_9BILA</name>
<dbReference type="WBParaSite" id="ES5_v2.g12404.t1">
    <property type="protein sequence ID" value="ES5_v2.g12404.t1"/>
    <property type="gene ID" value="ES5_v2.g12404"/>
</dbReference>
<sequence>MDTNITAMDNAKILGQNLTRSSAMPLMDFRQSYIQYLIPHVKGRLLLKLMKSNKWFIPSKSKFKLNECSKSSSTHYTWNTGNLILDGIHDEKNSIPLFFQNCLYCELISVRILDTTVQFDDLKYLLTGGNIKHVFLCNVKVVDDKGNVVLIDDIIDLTPNIYGLYIIGETFLSVTNKMAYKLLQTDIKFMRLLKAPDYFDLAGFMDILKPKNIRIDSVYVPLDP</sequence>
<proteinExistence type="predicted"/>
<evidence type="ECO:0000313" key="1">
    <source>
        <dbReference type="Proteomes" id="UP000887579"/>
    </source>
</evidence>
<reference evidence="2" key="1">
    <citation type="submission" date="2022-11" db="UniProtKB">
        <authorList>
            <consortium name="WormBaseParasite"/>
        </authorList>
    </citation>
    <scope>IDENTIFICATION</scope>
</reference>
<protein>
    <submittedName>
        <fullName evidence="2">Uncharacterized protein</fullName>
    </submittedName>
</protein>